<sequence>MAFSLSVLLPSQEALLLRLQHLACYSQQLVVLLGEEGAGKSTLLTALVSEQEEYNAALVVCPMHADAPEIRRKILIQLLADPLFDDEEPLADTLARFRARQQKPVHILIDDAHHMPTVLWAECLLLSRQRIGGRPIAITLTSTPQHARELYQQLNATQRELMLPIEIEPLVQSEREALYYTLMSRTEDVPYVPRDIVKSQLESQHGLPGEVIALLEKALKPDTADAQSGKPLWQFGVAAAITLVVTAALWYLLQTHPSDEIDDKSPVFAATDKLAPFAKWRLEPYFAGRQAALKALEAELAEAKHNELVQEMADVAALAEARVLAGVETADTLAANAGSAKVQSAADKASKKADTKAAPAKTAAKTAAKPDAEVAISSALVSAPVWSERDVLAEGLPASGYTLQLATVGKRESADAVLKHYASESGLKLAGYKDKLVIFAGNYASQAEANAAAEAMSQRYGVAKPWVRAWKDLGRYKAIADVSGGEISN</sequence>
<dbReference type="Proteomes" id="UP001195903">
    <property type="component" value="Unassembled WGS sequence"/>
</dbReference>
<dbReference type="Gene3D" id="3.30.70.1070">
    <property type="entry name" value="Sporulation related repeat"/>
    <property type="match status" value="1"/>
</dbReference>
<keyword evidence="3" id="KW-0547">Nucleotide-binding</keyword>
<dbReference type="Pfam" id="PF05036">
    <property type="entry name" value="SPOR"/>
    <property type="match status" value="1"/>
</dbReference>
<dbReference type="Pfam" id="PF13401">
    <property type="entry name" value="AAA_22"/>
    <property type="match status" value="1"/>
</dbReference>
<comment type="caution">
    <text evidence="3">The sequence shown here is derived from an EMBL/GenBank/DDBJ whole genome shotgun (WGS) entry which is preliminary data.</text>
</comment>
<dbReference type="PANTHER" id="PTHR35894">
    <property type="entry name" value="GENERAL SECRETION PATHWAY PROTEIN A-RELATED"/>
    <property type="match status" value="1"/>
</dbReference>
<keyword evidence="3" id="KW-0067">ATP-binding</keyword>
<keyword evidence="4" id="KW-1185">Reference proteome</keyword>
<dbReference type="EMBL" id="JAHEPS010000004">
    <property type="protein sequence ID" value="MBT1445323.1"/>
    <property type="molecule type" value="Genomic_DNA"/>
</dbReference>
<dbReference type="RefSeq" id="WP_214507517.1">
    <property type="nucleotide sequence ID" value="NZ_JAHEPS010000004.1"/>
</dbReference>
<organism evidence="3 4">
    <name type="scientific">Shewanella jiangmenensis</name>
    <dbReference type="NCBI Taxonomy" id="2837387"/>
    <lineage>
        <taxon>Bacteria</taxon>
        <taxon>Pseudomonadati</taxon>
        <taxon>Pseudomonadota</taxon>
        <taxon>Gammaproteobacteria</taxon>
        <taxon>Alteromonadales</taxon>
        <taxon>Shewanellaceae</taxon>
        <taxon>Shewanella</taxon>
    </lineage>
</organism>
<dbReference type="Gene3D" id="3.40.50.300">
    <property type="entry name" value="P-loop containing nucleotide triphosphate hydrolases"/>
    <property type="match status" value="1"/>
</dbReference>
<feature type="domain" description="SPOR" evidence="1">
    <location>
        <begin position="398"/>
        <end position="467"/>
    </location>
</feature>
<name>A0ABS5V4D7_9GAMM</name>
<evidence type="ECO:0000259" key="1">
    <source>
        <dbReference type="Pfam" id="PF05036"/>
    </source>
</evidence>
<dbReference type="SUPFAM" id="SSF52540">
    <property type="entry name" value="P-loop containing nucleoside triphosphate hydrolases"/>
    <property type="match status" value="1"/>
</dbReference>
<accession>A0ABS5V4D7</accession>
<evidence type="ECO:0000313" key="4">
    <source>
        <dbReference type="Proteomes" id="UP001195903"/>
    </source>
</evidence>
<dbReference type="InterPro" id="IPR027417">
    <property type="entry name" value="P-loop_NTPase"/>
</dbReference>
<proteinExistence type="predicted"/>
<dbReference type="GO" id="GO:0005524">
    <property type="term" value="F:ATP binding"/>
    <property type="evidence" value="ECO:0007669"/>
    <property type="project" value="UniProtKB-KW"/>
</dbReference>
<dbReference type="InterPro" id="IPR036680">
    <property type="entry name" value="SPOR-like_sf"/>
</dbReference>
<dbReference type="InterPro" id="IPR049945">
    <property type="entry name" value="AAA_22"/>
</dbReference>
<dbReference type="PANTHER" id="PTHR35894:SF5">
    <property type="entry name" value="MU-LIKE PROPHAGE FLUMU DNA TRANSPOSITION PROTEIN B"/>
    <property type="match status" value="1"/>
</dbReference>
<dbReference type="InterPro" id="IPR007730">
    <property type="entry name" value="SPOR-like_dom"/>
</dbReference>
<protein>
    <submittedName>
        <fullName evidence="3">ATP-binding protein</fullName>
    </submittedName>
</protein>
<gene>
    <name evidence="3" type="ORF">KJI95_12395</name>
</gene>
<feature type="domain" description="ORC1/DEAH AAA+ ATPase" evidence="2">
    <location>
        <begin position="26"/>
        <end position="149"/>
    </location>
</feature>
<dbReference type="InterPro" id="IPR052026">
    <property type="entry name" value="ExeA_AAA_ATPase_DNA-bind"/>
</dbReference>
<evidence type="ECO:0000259" key="2">
    <source>
        <dbReference type="Pfam" id="PF13401"/>
    </source>
</evidence>
<reference evidence="3 4" key="1">
    <citation type="submission" date="2021-05" db="EMBL/GenBank/DDBJ databases">
        <title>Shewanella sp. JM162201.</title>
        <authorList>
            <person name="Xu S."/>
            <person name="Li A."/>
        </authorList>
    </citation>
    <scope>NUCLEOTIDE SEQUENCE [LARGE SCALE GENOMIC DNA]</scope>
    <source>
        <strain evidence="3 4">JM162201</strain>
    </source>
</reference>
<evidence type="ECO:0000313" key="3">
    <source>
        <dbReference type="EMBL" id="MBT1445323.1"/>
    </source>
</evidence>